<proteinExistence type="predicted"/>
<evidence type="ECO:0000313" key="1">
    <source>
        <dbReference type="EMBL" id="KAI9909224.1"/>
    </source>
</evidence>
<sequence length="761" mass="83966">MGTHVHVHELGRDELDAATLARLARVLRASAFVAIDTEMGGVACRDSPRPSVMDSIDERYAQYRESATQFPLVQFGLAIFSWDADAQRFHVETYQFPLFPVYQEERRPTGSAARATAASPDRRFLVQAKCLQYIRAHGFDLNVWIDRGIGHLSHQEQEQEPWRSVLAQAARPERLTTGEPDHAALVTSETQAFLDHVTEKVKQRLAAFDAAPRRACENDTKEPASRRRGRSADRDERDRVTLRGSVVRSEVCMGNEQVSDQDEQDAVKEEDNDDEDSVDDSDPRQEELEETPETNRLESEADLVVTMKHFLESPVSSIDPTCGPCGTYVTEPLAPFRRHALVQHLRKVLPDLVALECNVDNADDDDVGRHPWKRRVRLVSARSACQQQALVRADQALADDARLARNVTLVGFTAVLDALVAAGKPLVGHNVLLDLMQCYEKFHRPLPARCAAFQRDLHAWIGARGGSVFDTKVLVDYAMQTVDSFGTHVVHSALEHCYQVVSKHPFYGPDVQSVEPSLHGPASAHDDGQGTASSSRAPLQAHQAGYDAFMTGFVFLRVCAGLGVSNACLGALGTSSSATTPLERFRNALFVSHFVPTCVLRLPGPYPEPTPTPSRARFVRMHLTRTTTRSTSSSSSRTSPVVKTFHIKQCVGRALHLASATRRVTVYWEGPDCVYVELPSVQAAAQLVRVRSQTQACWASASDALPSIGCVDLEPCSEPPTTCPASDATTKTTMTVAPTTPSPSRDDETRRRKRKSSDRMA</sequence>
<organism evidence="1 2">
    <name type="scientific">Peronosclerospora sorghi</name>
    <dbReference type="NCBI Taxonomy" id="230839"/>
    <lineage>
        <taxon>Eukaryota</taxon>
        <taxon>Sar</taxon>
        <taxon>Stramenopiles</taxon>
        <taxon>Oomycota</taxon>
        <taxon>Peronosporomycetes</taxon>
        <taxon>Peronosporales</taxon>
        <taxon>Peronosporaceae</taxon>
        <taxon>Peronosclerospora</taxon>
    </lineage>
</organism>
<evidence type="ECO:0000313" key="2">
    <source>
        <dbReference type="Proteomes" id="UP001163321"/>
    </source>
</evidence>
<dbReference type="Proteomes" id="UP001163321">
    <property type="component" value="Chromosome 7"/>
</dbReference>
<gene>
    <name evidence="1" type="ORF">PsorP6_014880</name>
</gene>
<accession>A0ACC0VRW2</accession>
<reference evidence="1 2" key="1">
    <citation type="journal article" date="2022" name="bioRxiv">
        <title>The genome of the oomycete Peronosclerospora sorghi, a cosmopolitan pathogen of maize and sorghum, is inflated with dispersed pseudogenes.</title>
        <authorList>
            <person name="Fletcher K."/>
            <person name="Martin F."/>
            <person name="Isakeit T."/>
            <person name="Cavanaugh K."/>
            <person name="Magill C."/>
            <person name="Michelmore R."/>
        </authorList>
    </citation>
    <scope>NUCLEOTIDE SEQUENCE [LARGE SCALE GENOMIC DNA]</scope>
    <source>
        <strain evidence="1">P6</strain>
    </source>
</reference>
<dbReference type="EMBL" id="CM047586">
    <property type="protein sequence ID" value="KAI9909224.1"/>
    <property type="molecule type" value="Genomic_DNA"/>
</dbReference>
<protein>
    <submittedName>
        <fullName evidence="1">Uncharacterized protein</fullName>
    </submittedName>
</protein>
<keyword evidence="2" id="KW-1185">Reference proteome</keyword>
<name>A0ACC0VRW2_9STRA</name>
<comment type="caution">
    <text evidence="1">The sequence shown here is derived from an EMBL/GenBank/DDBJ whole genome shotgun (WGS) entry which is preliminary data.</text>
</comment>